<dbReference type="EMBL" id="JACGWO010000013">
    <property type="protein sequence ID" value="KAK4412382.1"/>
    <property type="molecule type" value="Genomic_DNA"/>
</dbReference>
<organism evidence="1 2">
    <name type="scientific">Sesamum alatum</name>
    <dbReference type="NCBI Taxonomy" id="300844"/>
    <lineage>
        <taxon>Eukaryota</taxon>
        <taxon>Viridiplantae</taxon>
        <taxon>Streptophyta</taxon>
        <taxon>Embryophyta</taxon>
        <taxon>Tracheophyta</taxon>
        <taxon>Spermatophyta</taxon>
        <taxon>Magnoliopsida</taxon>
        <taxon>eudicotyledons</taxon>
        <taxon>Gunneridae</taxon>
        <taxon>Pentapetalae</taxon>
        <taxon>asterids</taxon>
        <taxon>lamiids</taxon>
        <taxon>Lamiales</taxon>
        <taxon>Pedaliaceae</taxon>
        <taxon>Sesamum</taxon>
    </lineage>
</organism>
<name>A0AAE2C7Y7_9LAMI</name>
<reference evidence="1" key="1">
    <citation type="submission" date="2020-06" db="EMBL/GenBank/DDBJ databases">
        <authorList>
            <person name="Li T."/>
            <person name="Hu X."/>
            <person name="Zhang T."/>
            <person name="Song X."/>
            <person name="Zhang H."/>
            <person name="Dai N."/>
            <person name="Sheng W."/>
            <person name="Hou X."/>
            <person name="Wei L."/>
        </authorList>
    </citation>
    <scope>NUCLEOTIDE SEQUENCE</scope>
    <source>
        <strain evidence="1">3651</strain>
        <tissue evidence="1">Leaf</tissue>
    </source>
</reference>
<dbReference type="AlphaFoldDB" id="A0AAE2C7Y7"/>
<accession>A0AAE2C7Y7</accession>
<dbReference type="Proteomes" id="UP001293254">
    <property type="component" value="Unassembled WGS sequence"/>
</dbReference>
<gene>
    <name evidence="1" type="ORF">Salat_2885100</name>
</gene>
<proteinExistence type="predicted"/>
<sequence>MEKEGREREEKVVNYLSYHWRSRGRRLRSRNIWTLWKRRVRTKAENFSYPPRIPAWHESILTPQSADLRFWRLEQKNYVTAEKGFTSQDYKGFLHGLLRRTGPTMVPSYISGTSPQTCTLN</sequence>
<comment type="caution">
    <text evidence="1">The sequence shown here is derived from an EMBL/GenBank/DDBJ whole genome shotgun (WGS) entry which is preliminary data.</text>
</comment>
<protein>
    <submittedName>
        <fullName evidence="1">Uncharacterized protein</fullName>
    </submittedName>
</protein>
<keyword evidence="2" id="KW-1185">Reference proteome</keyword>
<reference evidence="1" key="2">
    <citation type="journal article" date="2024" name="Plant">
        <title>Genomic evolution and insights into agronomic trait innovations of Sesamum species.</title>
        <authorList>
            <person name="Miao H."/>
            <person name="Wang L."/>
            <person name="Qu L."/>
            <person name="Liu H."/>
            <person name="Sun Y."/>
            <person name="Le M."/>
            <person name="Wang Q."/>
            <person name="Wei S."/>
            <person name="Zheng Y."/>
            <person name="Lin W."/>
            <person name="Duan Y."/>
            <person name="Cao H."/>
            <person name="Xiong S."/>
            <person name="Wang X."/>
            <person name="Wei L."/>
            <person name="Li C."/>
            <person name="Ma Q."/>
            <person name="Ju M."/>
            <person name="Zhao R."/>
            <person name="Li G."/>
            <person name="Mu C."/>
            <person name="Tian Q."/>
            <person name="Mei H."/>
            <person name="Zhang T."/>
            <person name="Gao T."/>
            <person name="Zhang H."/>
        </authorList>
    </citation>
    <scope>NUCLEOTIDE SEQUENCE</scope>
    <source>
        <strain evidence="1">3651</strain>
    </source>
</reference>
<evidence type="ECO:0000313" key="2">
    <source>
        <dbReference type="Proteomes" id="UP001293254"/>
    </source>
</evidence>
<evidence type="ECO:0000313" key="1">
    <source>
        <dbReference type="EMBL" id="KAK4412382.1"/>
    </source>
</evidence>